<name>A0A543FWT8_9PSEU</name>
<evidence type="ECO:0000313" key="3">
    <source>
        <dbReference type="Proteomes" id="UP000319818"/>
    </source>
</evidence>
<comment type="caution">
    <text evidence="2">The sequence shown here is derived from an EMBL/GenBank/DDBJ whole genome shotgun (WGS) entry which is preliminary data.</text>
</comment>
<reference evidence="2 3" key="1">
    <citation type="submission" date="2019-06" db="EMBL/GenBank/DDBJ databases">
        <title>Sequencing the genomes of 1000 actinobacteria strains.</title>
        <authorList>
            <person name="Klenk H.-P."/>
        </authorList>
    </citation>
    <scope>NUCLEOTIDE SEQUENCE [LARGE SCALE GENOMIC DNA]</scope>
    <source>
        <strain evidence="2 3">DSM 45511</strain>
    </source>
</reference>
<dbReference type="EMBL" id="VFPH01000002">
    <property type="protein sequence ID" value="TQM38239.1"/>
    <property type="molecule type" value="Genomic_DNA"/>
</dbReference>
<accession>A0A543FWT8</accession>
<feature type="region of interest" description="Disordered" evidence="1">
    <location>
        <begin position="1"/>
        <end position="37"/>
    </location>
</feature>
<keyword evidence="3" id="KW-1185">Reference proteome</keyword>
<evidence type="ECO:0000313" key="2">
    <source>
        <dbReference type="EMBL" id="TQM38239.1"/>
    </source>
</evidence>
<gene>
    <name evidence="2" type="ORF">FB388_5469</name>
</gene>
<dbReference type="Proteomes" id="UP000319818">
    <property type="component" value="Unassembled WGS sequence"/>
</dbReference>
<organism evidence="2 3">
    <name type="scientific">Pseudonocardia cypriaca</name>
    <dbReference type="NCBI Taxonomy" id="882449"/>
    <lineage>
        <taxon>Bacteria</taxon>
        <taxon>Bacillati</taxon>
        <taxon>Actinomycetota</taxon>
        <taxon>Actinomycetes</taxon>
        <taxon>Pseudonocardiales</taxon>
        <taxon>Pseudonocardiaceae</taxon>
        <taxon>Pseudonocardia</taxon>
    </lineage>
</organism>
<dbReference type="RefSeq" id="WP_142104936.1">
    <property type="nucleotide sequence ID" value="NZ_VFPH01000002.1"/>
</dbReference>
<feature type="compositionally biased region" description="Basic and acidic residues" evidence="1">
    <location>
        <begin position="13"/>
        <end position="23"/>
    </location>
</feature>
<evidence type="ECO:0000256" key="1">
    <source>
        <dbReference type="SAM" id="MobiDB-lite"/>
    </source>
</evidence>
<proteinExistence type="predicted"/>
<dbReference type="OrthoDB" id="9970404at2"/>
<sequence length="59" mass="6301">MTGPDAPPQADPGFEHDPERAEAYAESVGTDPSPEEVDTYLEIVGDEPLGEETDADDEP</sequence>
<dbReference type="AlphaFoldDB" id="A0A543FWT8"/>
<protein>
    <submittedName>
        <fullName evidence="2">Uncharacterized protein</fullName>
    </submittedName>
</protein>
<feature type="compositionally biased region" description="Pro residues" evidence="1">
    <location>
        <begin position="1"/>
        <end position="10"/>
    </location>
</feature>